<evidence type="ECO:0000313" key="1">
    <source>
        <dbReference type="EMBL" id="PJB15733.1"/>
    </source>
</evidence>
<evidence type="ECO:0000313" key="2">
    <source>
        <dbReference type="Proteomes" id="UP000230611"/>
    </source>
</evidence>
<gene>
    <name evidence="1" type="ORF">CO116_03275</name>
</gene>
<dbReference type="AlphaFoldDB" id="A0A2M8ADS1"/>
<organism evidence="1 2">
    <name type="scientific">Candidatus Falkowbacteria bacterium CG_4_9_14_3_um_filter_38_19</name>
    <dbReference type="NCBI Taxonomy" id="1974559"/>
    <lineage>
        <taxon>Bacteria</taxon>
        <taxon>Candidatus Falkowiibacteriota</taxon>
    </lineage>
</organism>
<comment type="caution">
    <text evidence="1">The sequence shown here is derived from an EMBL/GenBank/DDBJ whole genome shotgun (WGS) entry which is preliminary data.</text>
</comment>
<dbReference type="EMBL" id="PFUO01000148">
    <property type="protein sequence ID" value="PJB15733.1"/>
    <property type="molecule type" value="Genomic_DNA"/>
</dbReference>
<protein>
    <recommendedName>
        <fullName evidence="3">PIN domain-containing protein</fullName>
    </recommendedName>
</protein>
<dbReference type="CDD" id="cd09874">
    <property type="entry name" value="PIN_MT3492-like"/>
    <property type="match status" value="1"/>
</dbReference>
<sequence>MAKYFLESSALAKRYKQESGSNFVNSLFSGAHELFYLNLAIVEIRKVFYRLWKYPQILENDVQITDQEFRKLESRFAADIIQMQRIEFTEEMIGRVAAILERRWLRSVFDLAQLTAYLITKDEYPDLIFVCSDKSNLVETAKEMAGEEFVIIPENVI</sequence>
<proteinExistence type="predicted"/>
<dbReference type="Proteomes" id="UP000230611">
    <property type="component" value="Unassembled WGS sequence"/>
</dbReference>
<dbReference type="Gene3D" id="3.40.50.1010">
    <property type="entry name" value="5'-nuclease"/>
    <property type="match status" value="1"/>
</dbReference>
<evidence type="ECO:0008006" key="3">
    <source>
        <dbReference type="Google" id="ProtNLM"/>
    </source>
</evidence>
<accession>A0A2M8ADS1</accession>
<reference evidence="2" key="1">
    <citation type="submission" date="2017-09" db="EMBL/GenBank/DDBJ databases">
        <title>Depth-based differentiation of microbial function through sediment-hosted aquifers and enrichment of novel symbionts in the deep terrestrial subsurface.</title>
        <authorList>
            <person name="Probst A.J."/>
            <person name="Ladd B."/>
            <person name="Jarett J.K."/>
            <person name="Geller-Mcgrath D.E."/>
            <person name="Sieber C.M.K."/>
            <person name="Emerson J.B."/>
            <person name="Anantharaman K."/>
            <person name="Thomas B.C."/>
            <person name="Malmstrom R."/>
            <person name="Stieglmeier M."/>
            <person name="Klingl A."/>
            <person name="Woyke T."/>
            <person name="Ryan C.M."/>
            <person name="Banfield J.F."/>
        </authorList>
    </citation>
    <scope>NUCLEOTIDE SEQUENCE [LARGE SCALE GENOMIC DNA]</scope>
</reference>
<name>A0A2M8ADS1_9BACT</name>